<dbReference type="HAMAP" id="MF_01940">
    <property type="entry name" value="RNA_CPDase"/>
    <property type="match status" value="1"/>
</dbReference>
<comment type="catalytic activity">
    <reaction evidence="2">
        <text>a 3'-end 2',3'-cyclophospho-ribonucleotide-RNA + H2O = a 3'-end 2'-phospho-ribonucleotide-RNA + H(+)</text>
        <dbReference type="Rhea" id="RHEA:11828"/>
        <dbReference type="Rhea" id="RHEA-COMP:10464"/>
        <dbReference type="Rhea" id="RHEA-COMP:17353"/>
        <dbReference type="ChEBI" id="CHEBI:15377"/>
        <dbReference type="ChEBI" id="CHEBI:15378"/>
        <dbReference type="ChEBI" id="CHEBI:83064"/>
        <dbReference type="ChEBI" id="CHEBI:173113"/>
        <dbReference type="EC" id="3.1.4.58"/>
    </reaction>
</comment>
<dbReference type="EMBL" id="BAAAKV010000041">
    <property type="protein sequence ID" value="GAA1182203.1"/>
    <property type="molecule type" value="Genomic_DNA"/>
</dbReference>
<comment type="caution">
    <text evidence="4">The sequence shown here is derived from an EMBL/GenBank/DDBJ whole genome shotgun (WGS) entry which is preliminary data.</text>
</comment>
<dbReference type="InterPro" id="IPR004175">
    <property type="entry name" value="RNA_CPDase"/>
</dbReference>
<evidence type="ECO:0000256" key="1">
    <source>
        <dbReference type="ARBA" id="ARBA00022801"/>
    </source>
</evidence>
<name>A0ABN1V141_9ACTN</name>
<feature type="region of interest" description="Disordered" evidence="3">
    <location>
        <begin position="190"/>
        <end position="228"/>
    </location>
</feature>
<evidence type="ECO:0000256" key="2">
    <source>
        <dbReference type="HAMAP-Rule" id="MF_01940"/>
    </source>
</evidence>
<dbReference type="PANTHER" id="PTHR35561">
    <property type="entry name" value="RNA 2',3'-CYCLIC PHOSPHODIESTERASE"/>
    <property type="match status" value="1"/>
</dbReference>
<dbReference type="InterPro" id="IPR009097">
    <property type="entry name" value="Cyclic_Pdiesterase"/>
</dbReference>
<protein>
    <recommendedName>
        <fullName evidence="2">RNA 2',3'-cyclic phosphodiesterase</fullName>
        <shortName evidence="2">RNA 2',3'-CPDase</shortName>
        <ecNumber evidence="2">3.1.4.58</ecNumber>
    </recommendedName>
</protein>
<dbReference type="NCBIfam" id="TIGR02258">
    <property type="entry name" value="2_5_ligase"/>
    <property type="match status" value="1"/>
</dbReference>
<comment type="similarity">
    <text evidence="2">Belongs to the 2H phosphoesterase superfamily. ThpR family.</text>
</comment>
<dbReference type="EC" id="3.1.4.58" evidence="2"/>
<dbReference type="PANTHER" id="PTHR35561:SF1">
    <property type="entry name" value="RNA 2',3'-CYCLIC PHOSPHODIESTERASE"/>
    <property type="match status" value="1"/>
</dbReference>
<feature type="active site" description="Proton donor" evidence="2">
    <location>
        <position position="42"/>
    </location>
</feature>
<keyword evidence="1 2" id="KW-0378">Hydrolase</keyword>
<evidence type="ECO:0000256" key="3">
    <source>
        <dbReference type="SAM" id="MobiDB-lite"/>
    </source>
</evidence>
<keyword evidence="5" id="KW-1185">Reference proteome</keyword>
<organism evidence="4 5">
    <name type="scientific">Streptomyces hebeiensis</name>
    <dbReference type="NCBI Taxonomy" id="229486"/>
    <lineage>
        <taxon>Bacteria</taxon>
        <taxon>Bacillati</taxon>
        <taxon>Actinomycetota</taxon>
        <taxon>Actinomycetes</taxon>
        <taxon>Kitasatosporales</taxon>
        <taxon>Streptomycetaceae</taxon>
        <taxon>Streptomyces</taxon>
    </lineage>
</organism>
<comment type="function">
    <text evidence="2">Hydrolyzes RNA 2',3'-cyclic phosphodiester to an RNA 2'-phosphomonoester.</text>
</comment>
<proteinExistence type="inferred from homology"/>
<dbReference type="Proteomes" id="UP001501371">
    <property type="component" value="Unassembled WGS sequence"/>
</dbReference>
<feature type="short sequence motif" description="HXTX 1" evidence="2">
    <location>
        <begin position="42"/>
        <end position="45"/>
    </location>
</feature>
<gene>
    <name evidence="4" type="primary">thpR</name>
    <name evidence="4" type="ORF">GCM10009654_44300</name>
</gene>
<feature type="compositionally biased region" description="Basic and acidic residues" evidence="3">
    <location>
        <begin position="192"/>
        <end position="212"/>
    </location>
</feature>
<evidence type="ECO:0000313" key="4">
    <source>
        <dbReference type="EMBL" id="GAA1182203.1"/>
    </source>
</evidence>
<dbReference type="Pfam" id="PF13563">
    <property type="entry name" value="2_5_RNA_ligase2"/>
    <property type="match status" value="1"/>
</dbReference>
<accession>A0ABN1V141</accession>
<feature type="short sequence motif" description="HXTX 2" evidence="2">
    <location>
        <begin position="126"/>
        <end position="129"/>
    </location>
</feature>
<evidence type="ECO:0000313" key="5">
    <source>
        <dbReference type="Proteomes" id="UP001501371"/>
    </source>
</evidence>
<dbReference type="SUPFAM" id="SSF55144">
    <property type="entry name" value="LigT-like"/>
    <property type="match status" value="1"/>
</dbReference>
<reference evidence="4 5" key="1">
    <citation type="journal article" date="2019" name="Int. J. Syst. Evol. Microbiol.">
        <title>The Global Catalogue of Microorganisms (GCM) 10K type strain sequencing project: providing services to taxonomists for standard genome sequencing and annotation.</title>
        <authorList>
            <consortium name="The Broad Institute Genomics Platform"/>
            <consortium name="The Broad Institute Genome Sequencing Center for Infectious Disease"/>
            <person name="Wu L."/>
            <person name="Ma J."/>
        </authorList>
    </citation>
    <scope>NUCLEOTIDE SEQUENCE [LARGE SCALE GENOMIC DNA]</scope>
    <source>
        <strain evidence="4 5">JCM 12696</strain>
    </source>
</reference>
<sequence length="228" mass="24675">MRLFAAVLPPAAAVAELDMAVARLKGLPGAGELRWTGREGWHFTLAFMGEVEERLLPELSERLGRAASRTEPFSLRLHGGGHFGDRALWAGVAGGTDRLGRLADRADAAARRTGVPMDEHRHYRPHLTLARVRRAPATDLRPYLEALSGFEGSTWQVAELALVRSNLPVSGVRGDRPRYETLLCCPLGRAGTEGHADPRTEARARSRAEARAGGRTGYPGSGAAARDR</sequence>
<feature type="active site" description="Proton acceptor" evidence="2">
    <location>
        <position position="126"/>
    </location>
</feature>
<dbReference type="Gene3D" id="3.90.1140.10">
    <property type="entry name" value="Cyclic phosphodiesterase"/>
    <property type="match status" value="1"/>
</dbReference>